<sequence>MTIDDPTTPTQGRFAIAVEEARGDGSAPLPVPQDGDIVQRTWRGAVAVVRGLSGLDKYDRYVRHQERTHPDEPMLSEAEFWRCSWEAEGNNPRARCC</sequence>
<gene>
    <name evidence="1" type="ORF">GA0111570_10792</name>
</gene>
<dbReference type="AlphaFoldDB" id="A0A1G6H7L1"/>
<name>A0A1G6H7L1_9ACTN</name>
<evidence type="ECO:0000313" key="2">
    <source>
        <dbReference type="Proteomes" id="UP000199086"/>
    </source>
</evidence>
<accession>A0A1G6H7L1</accession>
<evidence type="ECO:0000313" key="1">
    <source>
        <dbReference type="EMBL" id="SDB90252.1"/>
    </source>
</evidence>
<reference evidence="1 2" key="1">
    <citation type="submission" date="2016-06" db="EMBL/GenBank/DDBJ databases">
        <authorList>
            <person name="Olsen C.W."/>
            <person name="Carey S."/>
            <person name="Hinshaw L."/>
            <person name="Karasin A.I."/>
        </authorList>
    </citation>
    <scope>NUCLEOTIDE SEQUENCE [LARGE SCALE GENOMIC DNA]</scope>
    <source>
        <strain evidence="1 2">LZ-22</strain>
    </source>
</reference>
<dbReference type="Pfam" id="PF04328">
    <property type="entry name" value="Sel_put"/>
    <property type="match status" value="1"/>
</dbReference>
<organism evidence="1 2">
    <name type="scientific">Raineyella antarctica</name>
    <dbReference type="NCBI Taxonomy" id="1577474"/>
    <lineage>
        <taxon>Bacteria</taxon>
        <taxon>Bacillati</taxon>
        <taxon>Actinomycetota</taxon>
        <taxon>Actinomycetes</taxon>
        <taxon>Propionibacteriales</taxon>
        <taxon>Propionibacteriaceae</taxon>
        <taxon>Raineyella</taxon>
    </lineage>
</organism>
<proteinExistence type="predicted"/>
<keyword evidence="2" id="KW-1185">Reference proteome</keyword>
<dbReference type="RefSeq" id="WP_217634139.1">
    <property type="nucleotide sequence ID" value="NZ_FMYF01000007.1"/>
</dbReference>
<dbReference type="EMBL" id="FMYF01000007">
    <property type="protein sequence ID" value="SDB90252.1"/>
    <property type="molecule type" value="Genomic_DNA"/>
</dbReference>
<dbReference type="Proteomes" id="UP000199086">
    <property type="component" value="Unassembled WGS sequence"/>
</dbReference>
<dbReference type="InterPro" id="IPR007423">
    <property type="entry name" value="Sel_put"/>
</dbReference>
<protein>
    <submittedName>
        <fullName evidence="1">Uncharacterized short protein YbdD, DUF466 family</fullName>
    </submittedName>
</protein>
<dbReference type="STRING" id="1577474.GA0111570_10792"/>